<dbReference type="PRINTS" id="PR00078">
    <property type="entry name" value="G3PDHDRGNASE"/>
</dbReference>
<evidence type="ECO:0000313" key="5">
    <source>
        <dbReference type="Proteomes" id="UP001620597"/>
    </source>
</evidence>
<name>A0ABW8NJP9_9GAMM</name>
<dbReference type="Pfam" id="PF02800">
    <property type="entry name" value="Gp_dh_C"/>
    <property type="match status" value="1"/>
</dbReference>
<dbReference type="SMART" id="SM00846">
    <property type="entry name" value="Gp_dh_N"/>
    <property type="match status" value="1"/>
</dbReference>
<dbReference type="CDD" id="cd17892">
    <property type="entry name" value="GAPDH_N_E4PDH"/>
    <property type="match status" value="1"/>
</dbReference>
<protein>
    <submittedName>
        <fullName evidence="4">Glyceraldehyde 3-phosphate dehydrogenase NAD-binding domain-containing protein</fullName>
    </submittedName>
</protein>
<evidence type="ECO:0000256" key="1">
    <source>
        <dbReference type="ARBA" id="ARBA00023002"/>
    </source>
</evidence>
<dbReference type="SUPFAM" id="SSF51735">
    <property type="entry name" value="NAD(P)-binding Rossmann-fold domains"/>
    <property type="match status" value="1"/>
</dbReference>
<dbReference type="InterPro" id="IPR020828">
    <property type="entry name" value="GlycerAld_3-P_DH_NAD(P)-bd"/>
</dbReference>
<reference evidence="4 5" key="1">
    <citation type="submission" date="2024-03" db="EMBL/GenBank/DDBJ databases">
        <title>High-quality draft genome sequence of Oceanobacter sp. wDCs-4.</title>
        <authorList>
            <person name="Dong C."/>
        </authorList>
    </citation>
    <scope>NUCLEOTIDE SEQUENCE [LARGE SCALE GENOMIC DNA]</scope>
    <source>
        <strain evidence="5">wDCs-4</strain>
    </source>
</reference>
<dbReference type="Pfam" id="PF00044">
    <property type="entry name" value="Gp_dh_N"/>
    <property type="match status" value="1"/>
</dbReference>
<dbReference type="RefSeq" id="WP_369855563.1">
    <property type="nucleotide sequence ID" value="NZ_JBBKTX010000012.1"/>
</dbReference>
<feature type="domain" description="Glyceraldehyde 3-phosphate dehydrogenase NAD(P) binding" evidence="3">
    <location>
        <begin position="3"/>
        <end position="156"/>
    </location>
</feature>
<dbReference type="PANTHER" id="PTHR43148">
    <property type="entry name" value="GLYCERALDEHYDE-3-PHOSPHATE DEHYDROGENASE 2"/>
    <property type="match status" value="1"/>
</dbReference>
<comment type="caution">
    <text evidence="4">The sequence shown here is derived from an EMBL/GenBank/DDBJ whole genome shotgun (WGS) entry which is preliminary data.</text>
</comment>
<evidence type="ECO:0000313" key="4">
    <source>
        <dbReference type="EMBL" id="MFK4752890.1"/>
    </source>
</evidence>
<dbReference type="SUPFAM" id="SSF55347">
    <property type="entry name" value="Glyceraldehyde-3-phosphate dehydrogenase-like, C-terminal domain"/>
    <property type="match status" value="1"/>
</dbReference>
<dbReference type="Proteomes" id="UP001620597">
    <property type="component" value="Unassembled WGS sequence"/>
</dbReference>
<comment type="similarity">
    <text evidence="2">Belongs to the glyceraldehyde-3-phosphate dehydrogenase family.</text>
</comment>
<proteinExistence type="inferred from homology"/>
<accession>A0ABW8NJP9</accession>
<dbReference type="Gene3D" id="3.30.360.10">
    <property type="entry name" value="Dihydrodipicolinate Reductase, domain 2"/>
    <property type="match status" value="1"/>
</dbReference>
<dbReference type="InterPro" id="IPR036291">
    <property type="entry name" value="NAD(P)-bd_dom_sf"/>
</dbReference>
<sequence length="352" mass="38657">MTTRIAINGFGRIGRSVLRALYENRYYPQLQIVAINELADIDSVSYMLRYDSTHGRFPGDVVVESDHYLRINGDRVRLYRQPSPDKLDWSECQVDIVLECSGQIRSRADAEAHLLSGAGKVLISNPADSAVDNTIVYGINHTSIRPHQRIISNSSCSTNCLVPVLTLLEREFGIERGVTTTIHSAMNDQPVIDAYSSDLRRTRSAVQSIIPVDTGLPKGIARLMPTLEGKLESLHLRVPTINVSALDVSLQLKCDTSAQAVNELIQSAANGVFRGLLGISYEPHASIDFNHDPRSGIVDATQTRVSAGSMLKLLLWFDNEWGFANRMLDTALCMRQAPGESAMTASSTGNNS</sequence>
<dbReference type="PIRSF" id="PIRSF000149">
    <property type="entry name" value="GAP_DH"/>
    <property type="match status" value="1"/>
</dbReference>
<dbReference type="EMBL" id="JBBKTX010000012">
    <property type="protein sequence ID" value="MFK4752890.1"/>
    <property type="molecule type" value="Genomic_DNA"/>
</dbReference>
<evidence type="ECO:0000256" key="2">
    <source>
        <dbReference type="RuleBase" id="RU000397"/>
    </source>
</evidence>
<dbReference type="InterPro" id="IPR020829">
    <property type="entry name" value="GlycerAld_3-P_DH_cat"/>
</dbReference>
<gene>
    <name evidence="4" type="ORF">WG929_10765</name>
</gene>
<evidence type="ECO:0000259" key="3">
    <source>
        <dbReference type="SMART" id="SM00846"/>
    </source>
</evidence>
<dbReference type="InterPro" id="IPR020831">
    <property type="entry name" value="GlycerAld/Erythrose_P_DH"/>
</dbReference>
<keyword evidence="5" id="KW-1185">Reference proteome</keyword>
<keyword evidence="1" id="KW-0560">Oxidoreductase</keyword>
<dbReference type="Gene3D" id="3.40.50.720">
    <property type="entry name" value="NAD(P)-binding Rossmann-like Domain"/>
    <property type="match status" value="1"/>
</dbReference>
<organism evidence="4 5">
    <name type="scientific">Oceanobacter antarcticus</name>
    <dbReference type="NCBI Taxonomy" id="3133425"/>
    <lineage>
        <taxon>Bacteria</taxon>
        <taxon>Pseudomonadati</taxon>
        <taxon>Pseudomonadota</taxon>
        <taxon>Gammaproteobacteria</taxon>
        <taxon>Oceanospirillales</taxon>
        <taxon>Oceanospirillaceae</taxon>
        <taxon>Oceanobacter</taxon>
    </lineage>
</organism>